<evidence type="ECO:0000259" key="1">
    <source>
        <dbReference type="Pfam" id="PF06985"/>
    </source>
</evidence>
<proteinExistence type="predicted"/>
<dbReference type="Proteomes" id="UP001152049">
    <property type="component" value="Unassembled WGS sequence"/>
</dbReference>
<dbReference type="EMBL" id="JAOQAZ010000010">
    <property type="protein sequence ID" value="KAJ4263383.1"/>
    <property type="molecule type" value="Genomic_DNA"/>
</dbReference>
<dbReference type="Pfam" id="PF06985">
    <property type="entry name" value="HET"/>
    <property type="match status" value="1"/>
</dbReference>
<evidence type="ECO:0000313" key="2">
    <source>
        <dbReference type="EMBL" id="KAJ4263383.1"/>
    </source>
</evidence>
<reference evidence="2" key="1">
    <citation type="submission" date="2022-09" db="EMBL/GenBank/DDBJ databases">
        <title>Fusarium specimens isolated from Avocado Roots.</title>
        <authorList>
            <person name="Stajich J."/>
            <person name="Roper C."/>
            <person name="Heimlech-Rivalta G."/>
        </authorList>
    </citation>
    <scope>NUCLEOTIDE SEQUENCE</scope>
    <source>
        <strain evidence="2">CF00136</strain>
    </source>
</reference>
<accession>A0A9W8S269</accession>
<dbReference type="OrthoDB" id="2975793at2759"/>
<gene>
    <name evidence="2" type="ORF">NW762_006202</name>
</gene>
<dbReference type="PANTHER" id="PTHR33112:SF1">
    <property type="entry name" value="HETEROKARYON INCOMPATIBILITY DOMAIN-CONTAINING PROTEIN"/>
    <property type="match status" value="1"/>
</dbReference>
<dbReference type="PANTHER" id="PTHR33112">
    <property type="entry name" value="DOMAIN PROTEIN, PUTATIVE-RELATED"/>
    <property type="match status" value="1"/>
</dbReference>
<protein>
    <recommendedName>
        <fullName evidence="1">Heterokaryon incompatibility domain-containing protein</fullName>
    </recommendedName>
</protein>
<dbReference type="InterPro" id="IPR010730">
    <property type="entry name" value="HET"/>
</dbReference>
<name>A0A9W8S269_9HYPO</name>
<organism evidence="2 3">
    <name type="scientific">Fusarium torreyae</name>
    <dbReference type="NCBI Taxonomy" id="1237075"/>
    <lineage>
        <taxon>Eukaryota</taxon>
        <taxon>Fungi</taxon>
        <taxon>Dikarya</taxon>
        <taxon>Ascomycota</taxon>
        <taxon>Pezizomycotina</taxon>
        <taxon>Sordariomycetes</taxon>
        <taxon>Hypocreomycetidae</taxon>
        <taxon>Hypocreales</taxon>
        <taxon>Nectriaceae</taxon>
        <taxon>Fusarium</taxon>
    </lineage>
</organism>
<dbReference type="AlphaFoldDB" id="A0A9W8S269"/>
<comment type="caution">
    <text evidence="2">The sequence shown here is derived from an EMBL/GenBank/DDBJ whole genome shotgun (WGS) entry which is preliminary data.</text>
</comment>
<feature type="domain" description="Heterokaryon incompatibility" evidence="1">
    <location>
        <begin position="38"/>
        <end position="206"/>
    </location>
</feature>
<sequence length="206" mass="23379">MSERGDDKISDLVAGNYIAFANPSTSDKCIMCGTDQHYITLSYTWQDPSSSSPAEQAHPFQLDPETLSLLQQPGSLASNEIEHQLSKVIEEAIELVRLIGERYLWVDRLCIIQGEQSTKFEVMRMDKIYSGAGVTLIAAASHGLYSERETTALNAELEKKPLLQPIEIVFLLNLHPEDESYCRDIEIKAYYQQVSRSRWATRAWTY</sequence>
<evidence type="ECO:0000313" key="3">
    <source>
        <dbReference type="Proteomes" id="UP001152049"/>
    </source>
</evidence>
<keyword evidence="3" id="KW-1185">Reference proteome</keyword>